<organism evidence="2 3">
    <name type="scientific">Brevibacillus laterosporus LMG 15441</name>
    <dbReference type="NCBI Taxonomy" id="1042163"/>
    <lineage>
        <taxon>Bacteria</taxon>
        <taxon>Bacillati</taxon>
        <taxon>Bacillota</taxon>
        <taxon>Bacilli</taxon>
        <taxon>Bacillales</taxon>
        <taxon>Paenibacillaceae</taxon>
        <taxon>Brevibacillus</taxon>
    </lineage>
</organism>
<dbReference type="GO" id="GO:0008999">
    <property type="term" value="F:protein-N-terminal-alanine acetyltransferase activity"/>
    <property type="evidence" value="ECO:0007669"/>
    <property type="project" value="TreeGrafter"/>
</dbReference>
<evidence type="ECO:0000313" key="2">
    <source>
        <dbReference type="EMBL" id="AIG28464.1"/>
    </source>
</evidence>
<dbReference type="EMBL" id="CP007806">
    <property type="protein sequence ID" value="AIG28464.1"/>
    <property type="molecule type" value="Genomic_DNA"/>
</dbReference>
<dbReference type="eggNOG" id="COG1670">
    <property type="taxonomic scope" value="Bacteria"/>
</dbReference>
<dbReference type="EC" id="2.3.1.-" evidence="2"/>
<keyword evidence="2" id="KW-0012">Acyltransferase</keyword>
<keyword evidence="2" id="KW-0808">Transferase</keyword>
<evidence type="ECO:0000313" key="3">
    <source>
        <dbReference type="Proteomes" id="UP000005850"/>
    </source>
</evidence>
<dbReference type="Pfam" id="PF13302">
    <property type="entry name" value="Acetyltransf_3"/>
    <property type="match status" value="1"/>
</dbReference>
<dbReference type="HOGENOM" id="CLU_013985_3_0_9"/>
<protein>
    <submittedName>
        <fullName evidence="2">Putative ribosomal N-acetyltransferase YdaF</fullName>
        <ecNumber evidence="2">2.3.1.-</ecNumber>
    </submittedName>
</protein>
<dbReference type="PANTHER" id="PTHR43441">
    <property type="entry name" value="RIBOSOMAL-PROTEIN-SERINE ACETYLTRANSFERASE"/>
    <property type="match status" value="1"/>
</dbReference>
<keyword evidence="3" id="KW-1185">Reference proteome</keyword>
<reference evidence="2 3" key="1">
    <citation type="journal article" date="2011" name="J. Bacteriol.">
        <title>Genome sequence of Brevibacillus laterosporus LMG 15441, a pathogen of invertebrates.</title>
        <authorList>
            <person name="Djukic M."/>
            <person name="Poehlein A."/>
            <person name="Thurmer A."/>
            <person name="Daniel R."/>
        </authorList>
    </citation>
    <scope>NUCLEOTIDE SEQUENCE [LARGE SCALE GENOMIC DNA]</scope>
    <source>
        <strain evidence="2 3">LMG 15441</strain>
    </source>
</reference>
<sequence length="193" mass="22643">MKNIVISPDLELKEVRIEDAAVTFALIEKNRDYLREFLPWLDNVRDIEDSENNIRFAIQQAANMQGTHYSIWYRGQLAGRVAANFIEWNHRKTVIGYWLGAEFQGKGIMTQAVEAYLDYLVFGKWNLHRAEIAAAVQNEKSRAIPERLGFQLEGIMRGNEWLYDHYVDHAVYGMLQQEWKQRKKEREARGPIL</sequence>
<dbReference type="AlphaFoldDB" id="A0A075R9B3"/>
<proteinExistence type="predicted"/>
<dbReference type="GO" id="GO:0005737">
    <property type="term" value="C:cytoplasm"/>
    <property type="evidence" value="ECO:0007669"/>
    <property type="project" value="TreeGrafter"/>
</dbReference>
<dbReference type="InterPro" id="IPR016181">
    <property type="entry name" value="Acyl_CoA_acyltransferase"/>
</dbReference>
<dbReference type="Gene3D" id="3.40.630.30">
    <property type="match status" value="1"/>
</dbReference>
<dbReference type="Proteomes" id="UP000005850">
    <property type="component" value="Chromosome"/>
</dbReference>
<dbReference type="SUPFAM" id="SSF55729">
    <property type="entry name" value="Acyl-CoA N-acyltransferases (Nat)"/>
    <property type="match status" value="1"/>
</dbReference>
<gene>
    <name evidence="2" type="primary">ydaF_5</name>
    <name evidence="2" type="ORF">BRLA_c041890</name>
</gene>
<dbReference type="STRING" id="1042163.BRLA_c041890"/>
<dbReference type="PANTHER" id="PTHR43441:SF12">
    <property type="entry name" value="RIBOSOMAL N-ACETYLTRANSFERASE YDAF-RELATED"/>
    <property type="match status" value="1"/>
</dbReference>
<dbReference type="PROSITE" id="PS51186">
    <property type="entry name" value="GNAT"/>
    <property type="match status" value="1"/>
</dbReference>
<dbReference type="RefSeq" id="WP_003334530.1">
    <property type="nucleotide sequence ID" value="NZ_CP007806.1"/>
</dbReference>
<name>A0A075R9B3_BRELA</name>
<dbReference type="InterPro" id="IPR000182">
    <property type="entry name" value="GNAT_dom"/>
</dbReference>
<dbReference type="InterPro" id="IPR051908">
    <property type="entry name" value="Ribosomal_N-acetyltransferase"/>
</dbReference>
<accession>A0A075R9B3</accession>
<dbReference type="KEGG" id="blr:BRLA_c041890"/>
<feature type="domain" description="N-acetyltransferase" evidence="1">
    <location>
        <begin position="10"/>
        <end position="168"/>
    </location>
</feature>
<evidence type="ECO:0000259" key="1">
    <source>
        <dbReference type="PROSITE" id="PS51186"/>
    </source>
</evidence>
<dbReference type="GO" id="GO:1990189">
    <property type="term" value="F:protein N-terminal-serine acetyltransferase activity"/>
    <property type="evidence" value="ECO:0007669"/>
    <property type="project" value="TreeGrafter"/>
</dbReference>